<dbReference type="Gene3D" id="1.10.287.1060">
    <property type="entry name" value="ESAT-6-like"/>
    <property type="match status" value="1"/>
</dbReference>
<dbReference type="RefSeq" id="WP_284327768.1">
    <property type="nucleotide sequence ID" value="NZ_BSUN01000001.1"/>
</dbReference>
<evidence type="ECO:0000313" key="3">
    <source>
        <dbReference type="Proteomes" id="UP001157125"/>
    </source>
</evidence>
<dbReference type="NCBIfam" id="TIGR03930">
    <property type="entry name" value="WXG100_ESAT6"/>
    <property type="match status" value="1"/>
</dbReference>
<dbReference type="InterPro" id="IPR036689">
    <property type="entry name" value="ESAT-6-like_sf"/>
</dbReference>
<name>A0ABQ6IDN1_9MICO</name>
<dbReference type="InterPro" id="IPR010310">
    <property type="entry name" value="T7SS_ESAT-6-like"/>
</dbReference>
<gene>
    <name evidence="2" type="ORF">GCM10025876_13110</name>
</gene>
<protein>
    <recommendedName>
        <fullName evidence="1">ESAT-6-like protein</fullName>
    </recommendedName>
</protein>
<proteinExistence type="inferred from homology"/>
<sequence>MTRYHVDSAEVAQAAAAAQQSGSGIRAEVATLVGRLSSLEGRRQGTASTAFSRALDQWRSAQAQVETALESLSQALNQAATTYQDAEDATTRLFG</sequence>
<evidence type="ECO:0000313" key="2">
    <source>
        <dbReference type="EMBL" id="GMA35107.1"/>
    </source>
</evidence>
<reference evidence="3" key="1">
    <citation type="journal article" date="2019" name="Int. J. Syst. Evol. Microbiol.">
        <title>The Global Catalogue of Microorganisms (GCM) 10K type strain sequencing project: providing services to taxonomists for standard genome sequencing and annotation.</title>
        <authorList>
            <consortium name="The Broad Institute Genomics Platform"/>
            <consortium name="The Broad Institute Genome Sequencing Center for Infectious Disease"/>
            <person name="Wu L."/>
            <person name="Ma J."/>
        </authorList>
    </citation>
    <scope>NUCLEOTIDE SEQUENCE [LARGE SCALE GENOMIC DNA]</scope>
    <source>
        <strain evidence="3">NBRC 112299</strain>
    </source>
</reference>
<dbReference type="Pfam" id="PF06013">
    <property type="entry name" value="WXG100"/>
    <property type="match status" value="1"/>
</dbReference>
<accession>A0ABQ6IDN1</accession>
<dbReference type="Proteomes" id="UP001157125">
    <property type="component" value="Unassembled WGS sequence"/>
</dbReference>
<organism evidence="2 3">
    <name type="scientific">Demequina litorisediminis</name>
    <dbReference type="NCBI Taxonomy" id="1849022"/>
    <lineage>
        <taxon>Bacteria</taxon>
        <taxon>Bacillati</taxon>
        <taxon>Actinomycetota</taxon>
        <taxon>Actinomycetes</taxon>
        <taxon>Micrococcales</taxon>
        <taxon>Demequinaceae</taxon>
        <taxon>Demequina</taxon>
    </lineage>
</organism>
<keyword evidence="3" id="KW-1185">Reference proteome</keyword>
<comment type="similarity">
    <text evidence="1">Belongs to the WXG100 family.</text>
</comment>
<dbReference type="SUPFAM" id="SSF140453">
    <property type="entry name" value="EsxAB dimer-like"/>
    <property type="match status" value="1"/>
</dbReference>
<dbReference type="EMBL" id="BSUN01000001">
    <property type="protein sequence ID" value="GMA35107.1"/>
    <property type="molecule type" value="Genomic_DNA"/>
</dbReference>
<comment type="caution">
    <text evidence="2">The sequence shown here is derived from an EMBL/GenBank/DDBJ whole genome shotgun (WGS) entry which is preliminary data.</text>
</comment>
<evidence type="ECO:0000256" key="1">
    <source>
        <dbReference type="RuleBase" id="RU362001"/>
    </source>
</evidence>